<feature type="signal peptide" evidence="1">
    <location>
        <begin position="1"/>
        <end position="29"/>
    </location>
</feature>
<accession>A0A1E5P7F9</accession>
<protein>
    <recommendedName>
        <fullName evidence="4">ATP-binding protein</fullName>
    </recommendedName>
</protein>
<evidence type="ECO:0008006" key="4">
    <source>
        <dbReference type="Google" id="ProtNLM"/>
    </source>
</evidence>
<evidence type="ECO:0000256" key="1">
    <source>
        <dbReference type="SAM" id="SignalP"/>
    </source>
</evidence>
<reference evidence="2 3" key="1">
    <citation type="submission" date="2016-08" db="EMBL/GenBank/DDBJ databases">
        <title>Complete genome sequence of Streptomyces agglomeratus strain 6-3-2, a novel anti-MRSA actinomycete isolated from Wuli of Tebit, China.</title>
        <authorList>
            <person name="Chen X."/>
        </authorList>
    </citation>
    <scope>NUCLEOTIDE SEQUENCE [LARGE SCALE GENOMIC DNA]</scope>
    <source>
        <strain evidence="2 3">6-3-2</strain>
    </source>
</reference>
<dbReference type="InterPro" id="IPR006311">
    <property type="entry name" value="TAT_signal"/>
</dbReference>
<dbReference type="Proteomes" id="UP000095759">
    <property type="component" value="Unassembled WGS sequence"/>
</dbReference>
<sequence>MARHAGPRSQRNALLRAGLAVTAAGAALAAGGGAAQAAPPVPKEAGIDVPLENFDPAATGRALTGGLTAATASGVGPVKDFHLNPLAGTGVDPLDNGLGTQVADFQPLSTAMVTAPLTEGNALRELPLVGPATGLLPG</sequence>
<evidence type="ECO:0000313" key="2">
    <source>
        <dbReference type="EMBL" id="OEJ25324.1"/>
    </source>
</evidence>
<proteinExistence type="predicted"/>
<evidence type="ECO:0000313" key="3">
    <source>
        <dbReference type="Proteomes" id="UP000095759"/>
    </source>
</evidence>
<dbReference type="PROSITE" id="PS51318">
    <property type="entry name" value="TAT"/>
    <property type="match status" value="1"/>
</dbReference>
<feature type="chain" id="PRO_5039377472" description="ATP-binding protein" evidence="1">
    <location>
        <begin position="30"/>
        <end position="138"/>
    </location>
</feature>
<keyword evidence="3" id="KW-1185">Reference proteome</keyword>
<organism evidence="2 3">
    <name type="scientific">Streptomyces agglomeratus</name>
    <dbReference type="NCBI Taxonomy" id="285458"/>
    <lineage>
        <taxon>Bacteria</taxon>
        <taxon>Bacillati</taxon>
        <taxon>Actinomycetota</taxon>
        <taxon>Actinomycetes</taxon>
        <taxon>Kitasatosporales</taxon>
        <taxon>Streptomycetaceae</taxon>
        <taxon>Streptomyces</taxon>
    </lineage>
</organism>
<dbReference type="EMBL" id="MEHJ01000001">
    <property type="protein sequence ID" value="OEJ25324.1"/>
    <property type="molecule type" value="Genomic_DNA"/>
</dbReference>
<name>A0A1E5P7F9_9ACTN</name>
<dbReference type="AlphaFoldDB" id="A0A1E5P7F9"/>
<keyword evidence="1" id="KW-0732">Signal</keyword>
<gene>
    <name evidence="2" type="ORF">AS594_13320</name>
</gene>
<dbReference type="OrthoDB" id="3872455at2"/>
<comment type="caution">
    <text evidence="2">The sequence shown here is derived from an EMBL/GenBank/DDBJ whole genome shotgun (WGS) entry which is preliminary data.</text>
</comment>
<dbReference type="RefSeq" id="WP_069927250.1">
    <property type="nucleotide sequence ID" value="NZ_MEHI01000001.1"/>
</dbReference>